<name>A0ABC9NHK3_BACUC</name>
<comment type="caution">
    <text evidence="1">The sequence shown here is derived from an EMBL/GenBank/DDBJ whole genome shotgun (WGS) entry which is preliminary data.</text>
</comment>
<evidence type="ECO:0008006" key="3">
    <source>
        <dbReference type="Google" id="ProtNLM"/>
    </source>
</evidence>
<dbReference type="EMBL" id="AAYH02000032">
    <property type="protein sequence ID" value="EDO56027.1"/>
    <property type="molecule type" value="Genomic_DNA"/>
</dbReference>
<organism evidence="1 2">
    <name type="scientific">Bacteroides uniformis (strain ATCC 8492 / DSM 6597 / CCUG 4942 / CIP 103695 / JCM 5828 / KCTC 5204 / NCTC 13054 / VPI 0061)</name>
    <dbReference type="NCBI Taxonomy" id="411479"/>
    <lineage>
        <taxon>Bacteria</taxon>
        <taxon>Pseudomonadati</taxon>
        <taxon>Bacteroidota</taxon>
        <taxon>Bacteroidia</taxon>
        <taxon>Bacteroidales</taxon>
        <taxon>Bacteroidaceae</taxon>
        <taxon>Bacteroides</taxon>
    </lineage>
</organism>
<protein>
    <recommendedName>
        <fullName evidence="3">Transcriptional regulator</fullName>
    </recommendedName>
</protein>
<evidence type="ECO:0000313" key="1">
    <source>
        <dbReference type="EMBL" id="EDO56027.1"/>
    </source>
</evidence>
<reference evidence="1" key="2">
    <citation type="submission" date="2013-11" db="EMBL/GenBank/DDBJ databases">
        <title>Draft genome sequence of Bacteroides uniformis (ATCC 8492).</title>
        <authorList>
            <person name="Sudarsanam P."/>
            <person name="Ley R."/>
            <person name="Guruge J."/>
            <person name="Turnbaugh P.J."/>
            <person name="Mahowald M."/>
            <person name="Liep D."/>
            <person name="Gordon J."/>
        </authorList>
    </citation>
    <scope>NUCLEOTIDE SEQUENCE</scope>
    <source>
        <strain evidence="1">ATCC 8492</strain>
    </source>
</reference>
<keyword evidence="2" id="KW-1185">Reference proteome</keyword>
<dbReference type="AlphaFoldDB" id="A0ABC9NHK3"/>
<accession>A0ABC9NHK3</accession>
<proteinExistence type="predicted"/>
<evidence type="ECO:0000313" key="2">
    <source>
        <dbReference type="Proteomes" id="UP000004110"/>
    </source>
</evidence>
<gene>
    <name evidence="1" type="ORF">BACUNI_00314</name>
</gene>
<sequence length="34" mass="4129">MQMYEGTRKRVSRNCYEEYMISLIKASKMLLKKV</sequence>
<dbReference type="Proteomes" id="UP000004110">
    <property type="component" value="Unassembled WGS sequence"/>
</dbReference>
<reference evidence="1" key="1">
    <citation type="submission" date="2007-06" db="EMBL/GenBank/DDBJ databases">
        <authorList>
            <person name="Fulton L."/>
            <person name="Clifton S."/>
            <person name="Fulton B."/>
            <person name="Xu J."/>
            <person name="Minx P."/>
            <person name="Pepin K.H."/>
            <person name="Johnson M."/>
            <person name="Thiruvilangam P."/>
            <person name="Bhonagiri V."/>
            <person name="Nash W.E."/>
            <person name="Mardis E.R."/>
            <person name="Wilson R.K."/>
        </authorList>
    </citation>
    <scope>NUCLEOTIDE SEQUENCE [LARGE SCALE GENOMIC DNA]</scope>
    <source>
        <strain evidence="1">ATCC 8492</strain>
    </source>
</reference>